<evidence type="ECO:0000313" key="2">
    <source>
        <dbReference type="EMBL" id="OBT98226.1"/>
    </source>
</evidence>
<keyword evidence="3" id="KW-1185">Reference proteome</keyword>
<dbReference type="AlphaFoldDB" id="A0A1B8GQW4"/>
<gene>
    <name evidence="2" type="ORF">VE01_03703</name>
</gene>
<sequence length="296" mass="32674">MVANSFTARCLGVAALLTGAQAVTTFTDAQMNAYLSSGGTDLAYAYAPVFFFSQSQKQVPTYPTWAFRGSPDTPDIYDLAHQTIPAPQCQYPNVGCNSRNPGVPIGNQGPRFPVYFTTKKCSDTEVRVVYNLYYQKDGAKVLFVDTGHEHDWERVIVIHTRDASSTWMPTRALYSAHSGYSSHNWNDIQNTLTTADAEAGKGPEPNGLRGLDHPKAYVSWSKHAHYHDRNTGWNDAISQSTENAFRGQDWWKFVEKRDFIQSDIETAAGKALDAANWGSATSDPVIVEDQVCTASG</sequence>
<dbReference type="STRING" id="342668.A0A1B8GQW4"/>
<feature type="chain" id="PRO_5008608883" evidence="1">
    <location>
        <begin position="23"/>
        <end position="296"/>
    </location>
</feature>
<accession>A0A1B8GQW4</accession>
<proteinExistence type="predicted"/>
<dbReference type="EMBL" id="KV460218">
    <property type="protein sequence ID" value="OBT98226.1"/>
    <property type="molecule type" value="Genomic_DNA"/>
</dbReference>
<reference evidence="2 3" key="1">
    <citation type="submission" date="2016-03" db="EMBL/GenBank/DDBJ databases">
        <title>Comparative genomics of Pseudogymnoascus destructans, the fungus causing white-nose syndrome of bats.</title>
        <authorList>
            <person name="Palmer J.M."/>
            <person name="Drees K.P."/>
            <person name="Foster J.T."/>
            <person name="Lindner D.L."/>
        </authorList>
    </citation>
    <scope>NUCLEOTIDE SEQUENCE [LARGE SCALE GENOMIC DNA]</scope>
    <source>
        <strain evidence="2 3">UAMH 10579</strain>
    </source>
</reference>
<dbReference type="Proteomes" id="UP000091956">
    <property type="component" value="Unassembled WGS sequence"/>
</dbReference>
<dbReference type="InterPro" id="IPR008701">
    <property type="entry name" value="NPP1"/>
</dbReference>
<protein>
    <submittedName>
        <fullName evidence="2">Uncharacterized protein</fullName>
    </submittedName>
</protein>
<feature type="signal peptide" evidence="1">
    <location>
        <begin position="1"/>
        <end position="22"/>
    </location>
</feature>
<dbReference type="Pfam" id="PF05630">
    <property type="entry name" value="NPP1"/>
    <property type="match status" value="1"/>
</dbReference>
<reference evidence="3" key="2">
    <citation type="journal article" date="2018" name="Nat. Commun.">
        <title>Extreme sensitivity to ultraviolet light in the fungal pathogen causing white-nose syndrome of bats.</title>
        <authorList>
            <person name="Palmer J.M."/>
            <person name="Drees K.P."/>
            <person name="Foster J.T."/>
            <person name="Lindner D.L."/>
        </authorList>
    </citation>
    <scope>NUCLEOTIDE SEQUENCE [LARGE SCALE GENOMIC DNA]</scope>
    <source>
        <strain evidence="3">UAMH 10579</strain>
    </source>
</reference>
<evidence type="ECO:0000256" key="1">
    <source>
        <dbReference type="SAM" id="SignalP"/>
    </source>
</evidence>
<organism evidence="2 3">
    <name type="scientific">Pseudogymnoascus verrucosus</name>
    <dbReference type="NCBI Taxonomy" id="342668"/>
    <lineage>
        <taxon>Eukaryota</taxon>
        <taxon>Fungi</taxon>
        <taxon>Dikarya</taxon>
        <taxon>Ascomycota</taxon>
        <taxon>Pezizomycotina</taxon>
        <taxon>Leotiomycetes</taxon>
        <taxon>Thelebolales</taxon>
        <taxon>Thelebolaceae</taxon>
        <taxon>Pseudogymnoascus</taxon>
    </lineage>
</organism>
<dbReference type="OrthoDB" id="10255963at2759"/>
<keyword evidence="1" id="KW-0732">Signal</keyword>
<evidence type="ECO:0000313" key="3">
    <source>
        <dbReference type="Proteomes" id="UP000091956"/>
    </source>
</evidence>
<dbReference type="GeneID" id="28837089"/>
<dbReference type="RefSeq" id="XP_018131959.1">
    <property type="nucleotide sequence ID" value="XM_018273187.2"/>
</dbReference>
<name>A0A1B8GQW4_9PEZI</name>